<dbReference type="Proteomes" id="UP001163046">
    <property type="component" value="Unassembled WGS sequence"/>
</dbReference>
<feature type="region of interest" description="Disordered" evidence="1">
    <location>
        <begin position="26"/>
        <end position="56"/>
    </location>
</feature>
<name>A0A9W9YT56_9CNID</name>
<gene>
    <name evidence="2" type="ORF">OS493_013148</name>
</gene>
<reference evidence="2" key="1">
    <citation type="submission" date="2023-01" db="EMBL/GenBank/DDBJ databases">
        <title>Genome assembly of the deep-sea coral Lophelia pertusa.</title>
        <authorList>
            <person name="Herrera S."/>
            <person name="Cordes E."/>
        </authorList>
    </citation>
    <scope>NUCLEOTIDE SEQUENCE</scope>
    <source>
        <strain evidence="2">USNM1676648</strain>
        <tissue evidence="2">Polyp</tissue>
    </source>
</reference>
<accession>A0A9W9YT56</accession>
<evidence type="ECO:0000256" key="1">
    <source>
        <dbReference type="SAM" id="MobiDB-lite"/>
    </source>
</evidence>
<feature type="compositionally biased region" description="Basic and acidic residues" evidence="1">
    <location>
        <begin position="135"/>
        <end position="144"/>
    </location>
</feature>
<protein>
    <submittedName>
        <fullName evidence="2">Uncharacterized protein</fullName>
    </submittedName>
</protein>
<dbReference type="EMBL" id="MU827307">
    <property type="protein sequence ID" value="KAJ7362059.1"/>
    <property type="molecule type" value="Genomic_DNA"/>
</dbReference>
<evidence type="ECO:0000313" key="3">
    <source>
        <dbReference type="Proteomes" id="UP001163046"/>
    </source>
</evidence>
<dbReference type="OrthoDB" id="5987631at2759"/>
<feature type="region of interest" description="Disordered" evidence="1">
    <location>
        <begin position="123"/>
        <end position="153"/>
    </location>
</feature>
<evidence type="ECO:0000313" key="2">
    <source>
        <dbReference type="EMBL" id="KAJ7362059.1"/>
    </source>
</evidence>
<dbReference type="AlphaFoldDB" id="A0A9W9YT56"/>
<keyword evidence="3" id="KW-1185">Reference proteome</keyword>
<proteinExistence type="predicted"/>
<comment type="caution">
    <text evidence="2">The sequence shown here is derived from an EMBL/GenBank/DDBJ whole genome shotgun (WGS) entry which is preliminary data.</text>
</comment>
<sequence length="306" mass="34527">MSEKDTIIRQRLIELERKHAKALRKLQRAEKSKQRRQTFHGYTVKDENIDSSDAQNRSASILLSQEVFTPDDRKSSSLSAHKKGLCNKSVTFKDAEIENPSIKTIAKENRHSSDHTCNSVDAFTKESLGSPNEDADVKVEKEDSGSCSSLRGSDNLPSKTVRWLQLFEEEFPRRSPRLRSTPNFGCQAVVSQDNNNVMQSRGKNQQDQNKIKNKERNHIMWPSSEQTKNGGSLSVVVDFSLPDKDFAKLKLTKIKSALPVERLDRVANGKSEKTTDEHASMVDGDNILSELKCEDEMKGRLFSAIC</sequence>
<organism evidence="2 3">
    <name type="scientific">Desmophyllum pertusum</name>
    <dbReference type="NCBI Taxonomy" id="174260"/>
    <lineage>
        <taxon>Eukaryota</taxon>
        <taxon>Metazoa</taxon>
        <taxon>Cnidaria</taxon>
        <taxon>Anthozoa</taxon>
        <taxon>Hexacorallia</taxon>
        <taxon>Scleractinia</taxon>
        <taxon>Caryophylliina</taxon>
        <taxon>Caryophylliidae</taxon>
        <taxon>Desmophyllum</taxon>
    </lineage>
</organism>